<name>A0A0P1ENR3_9RHOB</name>
<protein>
    <submittedName>
        <fullName evidence="1">Uncharacterized protein</fullName>
    </submittedName>
</protein>
<gene>
    <name evidence="1" type="ORF">SHM7688_01349</name>
</gene>
<reference evidence="1 2" key="1">
    <citation type="submission" date="2015-09" db="EMBL/GenBank/DDBJ databases">
        <authorList>
            <consortium name="Swine Surveillance"/>
        </authorList>
    </citation>
    <scope>NUCLEOTIDE SEQUENCE [LARGE SCALE GENOMIC DNA]</scope>
    <source>
        <strain evidence="1 2">CECT 7688</strain>
    </source>
</reference>
<sequence length="59" mass="6535">MILGQGLFRSKRFCEITHKGRETSSFVKVCFALFLAVISATSHLKAVGTGEQIWPIHSV</sequence>
<dbReference type="AlphaFoldDB" id="A0A0P1ENR3"/>
<dbReference type="STRING" id="321267.SHM7688_01349"/>
<accession>A0A0P1ENR3</accession>
<proteinExistence type="predicted"/>
<dbReference type="EMBL" id="CYPW01000009">
    <property type="protein sequence ID" value="CUH51910.1"/>
    <property type="molecule type" value="Genomic_DNA"/>
</dbReference>
<evidence type="ECO:0000313" key="2">
    <source>
        <dbReference type="Proteomes" id="UP000054823"/>
    </source>
</evidence>
<evidence type="ECO:0000313" key="1">
    <source>
        <dbReference type="EMBL" id="CUH51910.1"/>
    </source>
</evidence>
<dbReference type="Proteomes" id="UP000054823">
    <property type="component" value="Unassembled WGS sequence"/>
</dbReference>
<keyword evidence="2" id="KW-1185">Reference proteome</keyword>
<organism evidence="1 2">
    <name type="scientific">Shimia marina</name>
    <dbReference type="NCBI Taxonomy" id="321267"/>
    <lineage>
        <taxon>Bacteria</taxon>
        <taxon>Pseudomonadati</taxon>
        <taxon>Pseudomonadota</taxon>
        <taxon>Alphaproteobacteria</taxon>
        <taxon>Rhodobacterales</taxon>
        <taxon>Roseobacteraceae</taxon>
    </lineage>
</organism>